<sequence>MNTLFKGILVLLAAYGGKLSAAPFTYQFQDAVSASSTGIYSASAGQDLVARVVLDNGGTNNINQSWTSTDIVSVAFVVDGVISVTFDPSAPGHDFSFMTDFQSDASGELIAVPTSMGSINFTSQASVTPGTNTSQIGIWFLGGASLAVALSSMSGNLFSNANASASGMASNWQSVSLPAAPRQVPTVPLGALGILGIILAGLASRARSQELPAQAGKFLKQ</sequence>
<keyword evidence="1" id="KW-0732">Signal</keyword>
<dbReference type="AlphaFoldDB" id="A0A7X0JR15"/>
<organism evidence="2 3">
    <name type="scientific">Pseudoteredinibacter isoporae</name>
    <dbReference type="NCBI Taxonomy" id="570281"/>
    <lineage>
        <taxon>Bacteria</taxon>
        <taxon>Pseudomonadati</taxon>
        <taxon>Pseudomonadota</taxon>
        <taxon>Gammaproteobacteria</taxon>
        <taxon>Cellvibrionales</taxon>
        <taxon>Cellvibrionaceae</taxon>
        <taxon>Pseudoteredinibacter</taxon>
    </lineage>
</organism>
<accession>A0A7X0JR15</accession>
<keyword evidence="3" id="KW-1185">Reference proteome</keyword>
<evidence type="ECO:0000313" key="3">
    <source>
        <dbReference type="Proteomes" id="UP000528457"/>
    </source>
</evidence>
<feature type="chain" id="PRO_5031365074" description="PEP-CTERM sorting domain-containing protein" evidence="1">
    <location>
        <begin position="22"/>
        <end position="221"/>
    </location>
</feature>
<evidence type="ECO:0008006" key="4">
    <source>
        <dbReference type="Google" id="ProtNLM"/>
    </source>
</evidence>
<proteinExistence type="predicted"/>
<evidence type="ECO:0000256" key="1">
    <source>
        <dbReference type="SAM" id="SignalP"/>
    </source>
</evidence>
<dbReference type="InParanoid" id="A0A7X0JR15"/>
<dbReference type="Proteomes" id="UP000528457">
    <property type="component" value="Unassembled WGS sequence"/>
</dbReference>
<reference evidence="2 3" key="1">
    <citation type="submission" date="2020-08" db="EMBL/GenBank/DDBJ databases">
        <title>Genomic Encyclopedia of Type Strains, Phase IV (KMG-IV): sequencing the most valuable type-strain genomes for metagenomic binning, comparative biology and taxonomic classification.</title>
        <authorList>
            <person name="Goeker M."/>
        </authorList>
    </citation>
    <scope>NUCLEOTIDE SEQUENCE [LARGE SCALE GENOMIC DNA]</scope>
    <source>
        <strain evidence="2 3">DSM 22368</strain>
    </source>
</reference>
<dbReference type="EMBL" id="JACHHT010000001">
    <property type="protein sequence ID" value="MBB6520723.1"/>
    <property type="molecule type" value="Genomic_DNA"/>
</dbReference>
<feature type="signal peptide" evidence="1">
    <location>
        <begin position="1"/>
        <end position="21"/>
    </location>
</feature>
<comment type="caution">
    <text evidence="2">The sequence shown here is derived from an EMBL/GenBank/DDBJ whole genome shotgun (WGS) entry which is preliminary data.</text>
</comment>
<gene>
    <name evidence="2" type="ORF">HNR48_001001</name>
</gene>
<name>A0A7X0JR15_9GAMM</name>
<dbReference type="RefSeq" id="WP_166850406.1">
    <property type="nucleotide sequence ID" value="NZ_JAAONY010000001.1"/>
</dbReference>
<evidence type="ECO:0000313" key="2">
    <source>
        <dbReference type="EMBL" id="MBB6520723.1"/>
    </source>
</evidence>
<protein>
    <recommendedName>
        <fullName evidence="4">PEP-CTERM sorting domain-containing protein</fullName>
    </recommendedName>
</protein>